<dbReference type="RefSeq" id="WP_349756818.1">
    <property type="nucleotide sequence ID" value="NZ_JBEGCI010000001.1"/>
</dbReference>
<sequence>MTLPLRQHLLAIITASALALPLATPALAHCDAMDGPLLTEAQQALDSGDISPLLKWVPAKEETALSESFDKTLEVRELGDDARELADRQFFATLVEIHRASEGAPFTGIKPAGDIDPAIQAADRALEEGEIDAFLARVVETFEQQARSDFEATLAAKQRADDSPELGREFVDHYVNYVHYLEEVHSVVAGDASAH</sequence>
<dbReference type="Proteomes" id="UP001472978">
    <property type="component" value="Unassembled WGS sequence"/>
</dbReference>
<dbReference type="Pfam" id="PF20046">
    <property type="entry name" value="DUF6448"/>
    <property type="match status" value="1"/>
</dbReference>
<evidence type="ECO:0000313" key="3">
    <source>
        <dbReference type="Proteomes" id="UP001472978"/>
    </source>
</evidence>
<evidence type="ECO:0000256" key="1">
    <source>
        <dbReference type="SAM" id="SignalP"/>
    </source>
</evidence>
<gene>
    <name evidence="2" type="ORF">ABE957_01185</name>
</gene>
<feature type="chain" id="PRO_5046121341" evidence="1">
    <location>
        <begin position="29"/>
        <end position="195"/>
    </location>
</feature>
<feature type="signal peptide" evidence="1">
    <location>
        <begin position="1"/>
        <end position="28"/>
    </location>
</feature>
<proteinExistence type="predicted"/>
<dbReference type="InterPro" id="IPR045613">
    <property type="entry name" value="DUF6448"/>
</dbReference>
<organism evidence="2 3">
    <name type="scientific">Halomonas pelophila</name>
    <dbReference type="NCBI Taxonomy" id="3151122"/>
    <lineage>
        <taxon>Bacteria</taxon>
        <taxon>Pseudomonadati</taxon>
        <taxon>Pseudomonadota</taxon>
        <taxon>Gammaproteobacteria</taxon>
        <taxon>Oceanospirillales</taxon>
        <taxon>Halomonadaceae</taxon>
        <taxon>Halomonas</taxon>
    </lineage>
</organism>
<accession>A0ABV1N1M2</accession>
<comment type="caution">
    <text evidence="2">The sequence shown here is derived from an EMBL/GenBank/DDBJ whole genome shotgun (WGS) entry which is preliminary data.</text>
</comment>
<keyword evidence="3" id="KW-1185">Reference proteome</keyword>
<evidence type="ECO:0000313" key="2">
    <source>
        <dbReference type="EMBL" id="MEQ6887291.1"/>
    </source>
</evidence>
<protein>
    <submittedName>
        <fullName evidence="2">DUF6448 family protein</fullName>
    </submittedName>
</protein>
<reference evidence="2 3" key="1">
    <citation type="submission" date="2024-05" db="EMBL/GenBank/DDBJ databases">
        <title>Halomonas sp. CS7 16S ribosomal RNA gene Genome sequencing and assembly.</title>
        <authorList>
            <person name="Yook S."/>
        </authorList>
    </citation>
    <scope>NUCLEOTIDE SEQUENCE [LARGE SCALE GENOMIC DNA]</scope>
    <source>
        <strain evidence="2 3">CS7</strain>
    </source>
</reference>
<keyword evidence="1" id="KW-0732">Signal</keyword>
<dbReference type="EMBL" id="JBEGCI010000001">
    <property type="protein sequence ID" value="MEQ6887291.1"/>
    <property type="molecule type" value="Genomic_DNA"/>
</dbReference>
<name>A0ABV1N1M2_9GAMM</name>